<dbReference type="SUPFAM" id="SSF52540">
    <property type="entry name" value="P-loop containing nucleoside triphosphate hydrolases"/>
    <property type="match status" value="1"/>
</dbReference>
<dbReference type="Pfam" id="PF00005">
    <property type="entry name" value="ABC_tran"/>
    <property type="match status" value="1"/>
</dbReference>
<organism evidence="7 8">
    <name type="scientific">Rugosimonospora africana</name>
    <dbReference type="NCBI Taxonomy" id="556532"/>
    <lineage>
        <taxon>Bacteria</taxon>
        <taxon>Bacillati</taxon>
        <taxon>Actinomycetota</taxon>
        <taxon>Actinomycetes</taxon>
        <taxon>Micromonosporales</taxon>
        <taxon>Micromonosporaceae</taxon>
        <taxon>Rugosimonospora</taxon>
    </lineage>
</organism>
<comment type="caution">
    <text evidence="7">The sequence shown here is derived from an EMBL/GenBank/DDBJ whole genome shotgun (WGS) entry which is preliminary data.</text>
</comment>
<evidence type="ECO:0000256" key="3">
    <source>
        <dbReference type="ARBA" id="ARBA00022741"/>
    </source>
</evidence>
<dbReference type="Proteomes" id="UP000642748">
    <property type="component" value="Unassembled WGS sequence"/>
</dbReference>
<evidence type="ECO:0000256" key="1">
    <source>
        <dbReference type="ARBA" id="ARBA00004202"/>
    </source>
</evidence>
<dbReference type="AlphaFoldDB" id="A0A8J3VP79"/>
<comment type="subcellular location">
    <subcellularLocation>
        <location evidence="1">Cell membrane</location>
        <topology evidence="1">Peripheral membrane protein</topology>
    </subcellularLocation>
</comment>
<reference evidence="7" key="1">
    <citation type="submission" date="2021-01" db="EMBL/GenBank/DDBJ databases">
        <title>Whole genome shotgun sequence of Rugosimonospora africana NBRC 104875.</title>
        <authorList>
            <person name="Komaki H."/>
            <person name="Tamura T."/>
        </authorList>
    </citation>
    <scope>NUCLEOTIDE SEQUENCE</scope>
    <source>
        <strain evidence="7">NBRC 104875</strain>
    </source>
</reference>
<dbReference type="InterPro" id="IPR050763">
    <property type="entry name" value="ABC_transporter_ATP-binding"/>
</dbReference>
<accession>A0A8J3VP79</accession>
<dbReference type="InterPro" id="IPR027417">
    <property type="entry name" value="P-loop_NTPase"/>
</dbReference>
<dbReference type="GO" id="GO:0046677">
    <property type="term" value="P:response to antibiotic"/>
    <property type="evidence" value="ECO:0007669"/>
    <property type="project" value="UniProtKB-KW"/>
</dbReference>
<protein>
    <submittedName>
        <fullName evidence="7">ABC transporter ATP-binding protein</fullName>
    </submittedName>
</protein>
<dbReference type="PANTHER" id="PTHR42711:SF17">
    <property type="entry name" value="ABC TRANSPORTER ATP-BINDING PROTEIN"/>
    <property type="match status" value="1"/>
</dbReference>
<evidence type="ECO:0000313" key="8">
    <source>
        <dbReference type="Proteomes" id="UP000642748"/>
    </source>
</evidence>
<dbReference type="GO" id="GO:0005886">
    <property type="term" value="C:plasma membrane"/>
    <property type="evidence" value="ECO:0007669"/>
    <property type="project" value="UniProtKB-SubCell"/>
</dbReference>
<feature type="domain" description="ABC transporter" evidence="6">
    <location>
        <begin position="5"/>
        <end position="228"/>
    </location>
</feature>
<evidence type="ECO:0000313" key="7">
    <source>
        <dbReference type="EMBL" id="GIH13091.1"/>
    </source>
</evidence>
<name>A0A8J3VP79_9ACTN</name>
<sequence length="314" mass="32486">MTEAVRLTDVSKSFGAVRAVDGINLTIAAGETVALLGPNGAGKSTTINMMLGLTRPGRGTVEVFGTSPDRAVQGGNVGAMLQDAGFVPNATVRDLVELARALYPAPLPTPQILRTAGLTELADRRLDKLSGGEAQRARFAFALAGDPRLLVLDEPTAAMDVVTRQSFWAAMRRYSAAGHTVLFATHYLEEADDYADRVVVVAQGRIVADGTGADIRSLTGGRTVTFDLAGEGTAGLDRLPGVRAVEVRGDRANLRSDDSDATVAALVHSGRSFRNLEVSAAGLQEAFLALTAESGPAGTTTSFAAAGGTTTTGA</sequence>
<dbReference type="Gene3D" id="3.40.50.300">
    <property type="entry name" value="P-loop containing nucleotide triphosphate hydrolases"/>
    <property type="match status" value="1"/>
</dbReference>
<evidence type="ECO:0000256" key="4">
    <source>
        <dbReference type="ARBA" id="ARBA00022840"/>
    </source>
</evidence>
<dbReference type="EMBL" id="BONZ01000013">
    <property type="protein sequence ID" value="GIH13091.1"/>
    <property type="molecule type" value="Genomic_DNA"/>
</dbReference>
<gene>
    <name evidence="7" type="ORF">Raf01_12630</name>
</gene>
<keyword evidence="8" id="KW-1185">Reference proteome</keyword>
<evidence type="ECO:0000259" key="6">
    <source>
        <dbReference type="PROSITE" id="PS50893"/>
    </source>
</evidence>
<dbReference type="PROSITE" id="PS50893">
    <property type="entry name" value="ABC_TRANSPORTER_2"/>
    <property type="match status" value="1"/>
</dbReference>
<evidence type="ECO:0000256" key="5">
    <source>
        <dbReference type="ARBA" id="ARBA00023251"/>
    </source>
</evidence>
<keyword evidence="5" id="KW-0046">Antibiotic resistance</keyword>
<dbReference type="PANTHER" id="PTHR42711">
    <property type="entry name" value="ABC TRANSPORTER ATP-BINDING PROTEIN"/>
    <property type="match status" value="1"/>
</dbReference>
<keyword evidence="4 7" id="KW-0067">ATP-binding</keyword>
<dbReference type="InterPro" id="IPR003593">
    <property type="entry name" value="AAA+_ATPase"/>
</dbReference>
<dbReference type="InterPro" id="IPR003439">
    <property type="entry name" value="ABC_transporter-like_ATP-bd"/>
</dbReference>
<evidence type="ECO:0000256" key="2">
    <source>
        <dbReference type="ARBA" id="ARBA00022448"/>
    </source>
</evidence>
<dbReference type="GO" id="GO:0005524">
    <property type="term" value="F:ATP binding"/>
    <property type="evidence" value="ECO:0007669"/>
    <property type="project" value="UniProtKB-KW"/>
</dbReference>
<proteinExistence type="predicted"/>
<dbReference type="GO" id="GO:0016887">
    <property type="term" value="F:ATP hydrolysis activity"/>
    <property type="evidence" value="ECO:0007669"/>
    <property type="project" value="InterPro"/>
</dbReference>
<dbReference type="RefSeq" id="WP_203916783.1">
    <property type="nucleotide sequence ID" value="NZ_BONZ01000013.1"/>
</dbReference>
<dbReference type="CDD" id="cd03230">
    <property type="entry name" value="ABC_DR_subfamily_A"/>
    <property type="match status" value="1"/>
</dbReference>
<keyword evidence="3" id="KW-0547">Nucleotide-binding</keyword>
<dbReference type="SMART" id="SM00382">
    <property type="entry name" value="AAA"/>
    <property type="match status" value="1"/>
</dbReference>
<keyword evidence="2" id="KW-0813">Transport</keyword>